<dbReference type="EMBL" id="JANFQO010000002">
    <property type="protein sequence ID" value="MCQ4163559.1"/>
    <property type="molecule type" value="Genomic_DNA"/>
</dbReference>
<accession>A0ABT1QM09</accession>
<gene>
    <name evidence="2" type="ORF">NM961_02430</name>
</gene>
<evidence type="ECO:0000313" key="2">
    <source>
        <dbReference type="EMBL" id="MCQ4163559.1"/>
    </source>
</evidence>
<sequence length="177" mass="18610">MPDLHPGGIAQPARIGRLRIREIRGSTAATLAEFAIPESPGPGGALPSPSHCRRGSAGRGNSLSVPQNPDTVLTVRTHKNGVRPGADFTDALRSQTSALEVSHEAVSRYDVEDHPVGFVAAMLQAAASAGMTARSVMHSAFTALERFVFSVDGETCATAATGRRFRHIGIPRVFLGS</sequence>
<feature type="compositionally biased region" description="Polar residues" evidence="1">
    <location>
        <begin position="59"/>
        <end position="69"/>
    </location>
</feature>
<organism evidence="2 3">
    <name type="scientific">Tahibacter harae</name>
    <dbReference type="NCBI Taxonomy" id="2963937"/>
    <lineage>
        <taxon>Bacteria</taxon>
        <taxon>Pseudomonadati</taxon>
        <taxon>Pseudomonadota</taxon>
        <taxon>Gammaproteobacteria</taxon>
        <taxon>Lysobacterales</taxon>
        <taxon>Rhodanobacteraceae</taxon>
        <taxon>Tahibacter</taxon>
    </lineage>
</organism>
<dbReference type="RefSeq" id="WP_255910883.1">
    <property type="nucleotide sequence ID" value="NZ_JANFQO010000002.1"/>
</dbReference>
<dbReference type="Proteomes" id="UP001165498">
    <property type="component" value="Unassembled WGS sequence"/>
</dbReference>
<feature type="region of interest" description="Disordered" evidence="1">
    <location>
        <begin position="35"/>
        <end position="69"/>
    </location>
</feature>
<proteinExistence type="predicted"/>
<protein>
    <submittedName>
        <fullName evidence="2">Uncharacterized protein</fullName>
    </submittedName>
</protein>
<evidence type="ECO:0000313" key="3">
    <source>
        <dbReference type="Proteomes" id="UP001165498"/>
    </source>
</evidence>
<comment type="caution">
    <text evidence="2">The sequence shown here is derived from an EMBL/GenBank/DDBJ whole genome shotgun (WGS) entry which is preliminary data.</text>
</comment>
<reference evidence="2" key="1">
    <citation type="submission" date="2022-07" db="EMBL/GenBank/DDBJ databases">
        <title>Tahibacter sp., a new gammaproteobacterium isolated from the silt sample collected at pig farm.</title>
        <authorList>
            <person name="Chen H."/>
        </authorList>
    </citation>
    <scope>NUCLEOTIDE SEQUENCE</scope>
    <source>
        <strain evidence="2">P2K</strain>
    </source>
</reference>
<name>A0ABT1QM09_9GAMM</name>
<evidence type="ECO:0000256" key="1">
    <source>
        <dbReference type="SAM" id="MobiDB-lite"/>
    </source>
</evidence>
<keyword evidence="3" id="KW-1185">Reference proteome</keyword>